<dbReference type="InterPro" id="IPR000477">
    <property type="entry name" value="RT_dom"/>
</dbReference>
<feature type="compositionally biased region" description="Low complexity" evidence="3">
    <location>
        <begin position="27"/>
        <end position="40"/>
    </location>
</feature>
<dbReference type="EMBL" id="CP092867">
    <property type="protein sequence ID" value="UYV68074.1"/>
    <property type="molecule type" value="Genomic_DNA"/>
</dbReference>
<evidence type="ECO:0008006" key="8">
    <source>
        <dbReference type="Google" id="ProtNLM"/>
    </source>
</evidence>
<dbReference type="InterPro" id="IPR043502">
    <property type="entry name" value="DNA/RNA_pol_sf"/>
</dbReference>
<dbReference type="PROSITE" id="PS50878">
    <property type="entry name" value="RT_POL"/>
    <property type="match status" value="2"/>
</dbReference>
<feature type="compositionally biased region" description="Basic and acidic residues" evidence="3">
    <location>
        <begin position="2798"/>
        <end position="2823"/>
    </location>
</feature>
<feature type="domain" description="CCHC-type" evidence="4">
    <location>
        <begin position="93"/>
        <end position="107"/>
    </location>
</feature>
<evidence type="ECO:0000256" key="3">
    <source>
        <dbReference type="SAM" id="MobiDB-lite"/>
    </source>
</evidence>
<feature type="compositionally biased region" description="Low complexity" evidence="3">
    <location>
        <begin position="2770"/>
        <end position="2786"/>
    </location>
</feature>
<keyword evidence="1" id="KW-0862">Zinc</keyword>
<feature type="compositionally biased region" description="Basic and acidic residues" evidence="3">
    <location>
        <begin position="1639"/>
        <end position="1657"/>
    </location>
</feature>
<feature type="non-terminal residue" evidence="6">
    <location>
        <position position="1"/>
    </location>
</feature>
<protein>
    <recommendedName>
        <fullName evidence="8">Reverse transcriptase</fullName>
    </recommendedName>
</protein>
<dbReference type="PROSITE" id="PS50158">
    <property type="entry name" value="ZF_CCHC"/>
    <property type="match status" value="1"/>
</dbReference>
<keyword evidence="1" id="KW-0863">Zinc-finger</keyword>
<evidence type="ECO:0000313" key="7">
    <source>
        <dbReference type="Proteomes" id="UP001235939"/>
    </source>
</evidence>
<dbReference type="SUPFAM" id="SSF56672">
    <property type="entry name" value="DNA/RNA polymerases"/>
    <property type="match status" value="2"/>
</dbReference>
<feature type="domain" description="Reverse transcriptase" evidence="5">
    <location>
        <begin position="909"/>
        <end position="1178"/>
    </location>
</feature>
<feature type="compositionally biased region" description="Basic and acidic residues" evidence="3">
    <location>
        <begin position="2497"/>
        <end position="2518"/>
    </location>
</feature>
<dbReference type="Gene3D" id="3.60.10.10">
    <property type="entry name" value="Endonuclease/exonuclease/phosphatase"/>
    <property type="match status" value="3"/>
</dbReference>
<dbReference type="InterPro" id="IPR005135">
    <property type="entry name" value="Endo/exonuclease/phosphatase"/>
</dbReference>
<keyword evidence="7" id="KW-1185">Reference proteome</keyword>
<feature type="compositionally biased region" description="Basic and acidic residues" evidence="3">
    <location>
        <begin position="168"/>
        <end position="190"/>
    </location>
</feature>
<reference evidence="6 7" key="1">
    <citation type="submission" date="2022-01" db="EMBL/GenBank/DDBJ databases">
        <title>A chromosomal length assembly of Cordylochernes scorpioides.</title>
        <authorList>
            <person name="Zeh D."/>
            <person name="Zeh J."/>
        </authorList>
    </citation>
    <scope>NUCLEOTIDE SEQUENCE [LARGE SCALE GENOMIC DNA]</scope>
    <source>
        <strain evidence="6">IN4F17</strain>
        <tissue evidence="6">Whole Body</tissue>
    </source>
</reference>
<feature type="compositionally biased region" description="Polar residues" evidence="3">
    <location>
        <begin position="1358"/>
        <end position="1368"/>
    </location>
</feature>
<evidence type="ECO:0000259" key="4">
    <source>
        <dbReference type="PROSITE" id="PS50158"/>
    </source>
</evidence>
<feature type="region of interest" description="Disordered" evidence="3">
    <location>
        <begin position="2769"/>
        <end position="2823"/>
    </location>
</feature>
<dbReference type="SUPFAM" id="SSF56219">
    <property type="entry name" value="DNase I-like"/>
    <property type="match status" value="3"/>
</dbReference>
<dbReference type="InterPro" id="IPR052560">
    <property type="entry name" value="RdDP_mobile_element"/>
</dbReference>
<feature type="compositionally biased region" description="Low complexity" evidence="3">
    <location>
        <begin position="442"/>
        <end position="458"/>
    </location>
</feature>
<feature type="compositionally biased region" description="Low complexity" evidence="3">
    <location>
        <begin position="1606"/>
        <end position="1622"/>
    </location>
</feature>
<feature type="domain" description="Reverse transcriptase" evidence="5">
    <location>
        <begin position="2073"/>
        <end position="2342"/>
    </location>
</feature>
<feature type="compositionally biased region" description="Polar residues" evidence="3">
    <location>
        <begin position="194"/>
        <end position="204"/>
    </location>
</feature>
<keyword evidence="2" id="KW-0175">Coiled coil</keyword>
<feature type="compositionally biased region" description="Polar residues" evidence="3">
    <location>
        <begin position="2522"/>
        <end position="2532"/>
    </location>
</feature>
<dbReference type="InterPro" id="IPR036691">
    <property type="entry name" value="Endo/exonu/phosph_ase_sf"/>
</dbReference>
<dbReference type="CDD" id="cd01650">
    <property type="entry name" value="RT_nLTR_like"/>
    <property type="match status" value="2"/>
</dbReference>
<keyword evidence="1" id="KW-0479">Metal-binding</keyword>
<gene>
    <name evidence="6" type="ORF">LAZ67_5002981</name>
</gene>
<dbReference type="InterPro" id="IPR036875">
    <property type="entry name" value="Znf_CCHC_sf"/>
</dbReference>
<feature type="region of interest" description="Disordered" evidence="3">
    <location>
        <begin position="1605"/>
        <end position="1657"/>
    </location>
</feature>
<evidence type="ECO:0000259" key="5">
    <source>
        <dbReference type="PROSITE" id="PS50878"/>
    </source>
</evidence>
<dbReference type="InterPro" id="IPR006579">
    <property type="entry name" value="Pre_C2HC_dom"/>
</dbReference>
<accession>A0ABY6KH52</accession>
<feature type="region of interest" description="Disordered" evidence="3">
    <location>
        <begin position="441"/>
        <end position="497"/>
    </location>
</feature>
<feature type="region of interest" description="Disordered" evidence="3">
    <location>
        <begin position="160"/>
        <end position="228"/>
    </location>
</feature>
<dbReference type="SMART" id="SM00596">
    <property type="entry name" value="PRE_C2HC"/>
    <property type="match status" value="3"/>
</dbReference>
<organism evidence="6 7">
    <name type="scientific">Cordylochernes scorpioides</name>
    <dbReference type="NCBI Taxonomy" id="51811"/>
    <lineage>
        <taxon>Eukaryota</taxon>
        <taxon>Metazoa</taxon>
        <taxon>Ecdysozoa</taxon>
        <taxon>Arthropoda</taxon>
        <taxon>Chelicerata</taxon>
        <taxon>Arachnida</taxon>
        <taxon>Pseudoscorpiones</taxon>
        <taxon>Cheliferoidea</taxon>
        <taxon>Chernetidae</taxon>
        <taxon>Cordylochernes</taxon>
    </lineage>
</organism>
<feature type="region of interest" description="Disordered" evidence="3">
    <location>
        <begin position="2488"/>
        <end position="2556"/>
    </location>
</feature>
<feature type="region of interest" description="Disordered" evidence="3">
    <location>
        <begin position="18"/>
        <end position="92"/>
    </location>
</feature>
<feature type="compositionally biased region" description="Polar residues" evidence="3">
    <location>
        <begin position="2787"/>
        <end position="2797"/>
    </location>
</feature>
<proteinExistence type="predicted"/>
<feature type="region of interest" description="Disordered" evidence="3">
    <location>
        <begin position="1324"/>
        <end position="1392"/>
    </location>
</feature>
<dbReference type="Pfam" id="PF14529">
    <property type="entry name" value="Exo_endo_phos_2"/>
    <property type="match status" value="2"/>
</dbReference>
<dbReference type="InterPro" id="IPR001878">
    <property type="entry name" value="Znf_CCHC"/>
</dbReference>
<dbReference type="SMART" id="SM00343">
    <property type="entry name" value="ZnF_C2HC"/>
    <property type="match status" value="9"/>
</dbReference>
<dbReference type="PANTHER" id="PTHR36688">
    <property type="entry name" value="ENDO/EXONUCLEASE/PHOSPHATASE DOMAIN-CONTAINING PROTEIN"/>
    <property type="match status" value="1"/>
</dbReference>
<feature type="compositionally biased region" description="Polar residues" evidence="3">
    <location>
        <begin position="2868"/>
        <end position="2895"/>
    </location>
</feature>
<evidence type="ECO:0000256" key="1">
    <source>
        <dbReference type="PROSITE-ProRule" id="PRU00047"/>
    </source>
</evidence>
<sequence length="3695" mass="423211">MDHALLVPIIKSNERTLRLSEYHTRKPSSPRSPLRSTTRTPPSPRSEVLPEQASAPRRSYTPNPEPKPVYQRKTYNKSPGSNRNRTEDGRPICFKCNKPGHVARYCRVRFVRIVEEVPIVTQDKVEGEIRMDNGTEKSRPLLYADILDKCGIEYKLEETVQSKKRTRGSQDDSRSPTRSERNLKTPRMDIDEQSPATGVSQQMNAAHPPQDDEENNDNDGPWTTVTNVKKPRIPPVIAENVADWKLLCQELKDLCMEPFQVTISGKKHIIKSKNIGDFKKIREYVQKNNGGYSYRLQEEKPLKVVLKGVSTAFKEEDVVTELVSMGFTEVIVKRLHRQSTKIPMNIVLIELPKNEQNKRIYGITEILYQKIVVESFRTTKRVTQCFNCQGFGHGQLNCFLKPKCVKCAEEHHSKDCTRNSKQLPPKCANCGKAHTANYRGCPNFPKPQQQQLKPPRQNSPNTIPQASSTKTEEATTEKQKASYAETAKKKTTRSDTRELCEKNYQTIRDDRIVGRGGGTAIILKNYLKYKKVLIQTSNMENTTILMKPDGRAVVQISSIYKKPDLPLLEEDLNLLLENNQSVIAAGDWNSKHPLWGSRTSNNSGTVLHNFSEKENLDIVAPSSPTHYSPLGNPDFLDIAILRNIPWTSRIKTLDALSSDHLPVILELTCPKDEFTTRACRLTNWVHFQQDLISSTPPRVPLKTEANIDSAVTILNDKIYNSYSKNTVISSSSSKQNPSTKALIKEKNKARKRWQATWDPAHRAIYLNLQGKVNKALKSDSTENWNQFIHKIESSPKDFWRKTKPIRKKTERISNLVMNGKTLLTDKEIGNELAEHFSNQFSKEKEEDQPNITYNHQKERILTVTTPNEVKEVIEYLANHKAPGHDNITPKMAKNLPIKWIVFLAGVFNAALHLCYYPKVWKHAIIIPIPKKSAKSPEDLRPISLLPTIGKIYERIILRRLQMYLDNSNFIIPQQFGFRRGHSTTHQLIAVMDYIQIRRSHKEVVGAVFLDFAKAFDKVWHNGLIKKLTKHQFPNDIIHFMQNYLQGRTFSVKQGNFITEPKPIQTGVPQGSILGPYLFNIYINDIPLHSKCKLKLFADDTAILFNSKSVDLLVTQLQNYLNDIIKWCDEWKLDINPTKTQAIVFPPRDNNKFKPQTNLTVNSSTISWADHAKYLGVTLDSKLKFNLHVQNTIRKAKIAKIALSSLLNFKSNLTTKHKFTLYKTCILPIITYALPVWGKYITPTDKKRIDAFIRICLRTTIGAPFNLSNKILKEDLNQPNIEEIYQDSATRLFSQFQKSSNPTIQEIVQNQDKCGIEYKLEETVQSKKRIRSSQSDDSRSPTRSERNLKTPRMDIDEQSPATGISQQMNAAHPPQDDEENNDNDGPWTTVTNVKKPRIPPVVAENVANWKLLCQELKGLCTEPFQITISGKKHIIKSKNIGDFKKIREYVQKNNGGYSYRLQEEKPLKVVLKGVTTAFKEEDVVTELVSMGFTEVIVKRLHRQSTKIPMNIVLVELPKNEQNKRIYGITEILYQKIVVESFRTTKRVTQCFNCQGFGHGQLNCFLKPKCVKCAEEHHSKDCPRKSKQLPPKCANCGEAHTANYRGCPNFPKPQQQQLKPPRQNSPNTIPQASSTETEEATVEKQKASYAETAKKKTTRSDTRELCEKNYQTIRDDRIVGRGGGTAIILKNYLKYKKVLIQTSNMENTTILMKPDGRTVVQISSIYKKPDLPLQEEDLNLLLENNQSVIAAGDSNSKHPLWGSRTSNNSGTVLHNFSEKENLDIVAPSSPTHYSPLGNPDFLDIAILRNIPWTSRIKTLDALSSDHLPVILELTCPKDEFTTRACRLTNWVHFQQDLISSTPPRIPLKTEANIDSAVTLLNDKIYNSYSKNTVISSSSSKQNPSTKALIKEKNKARKRWQATWDPAHRAIYLNLQGKVNKALKSDSTENWNQFIHKIESSPKDFWRKTKPIRKKTERISSLVTNGKTLLTDKEIGNELAEHFSNQFSKEKEEDQPNITYNHQQEKMLTMTTPNEVKEVIKYLANHKAPGHDNITPQMAKNLPIKWIIFLAGVFNAALHLCYYPKVWKHAIIIPIPKKSAKSPEDLRPISLLPTIGKIYERIILRRLQMYLDNSNFIIPQQFGFRRGHSTTHQLIAVLDYIQIRRSHKEVVGAVFLDFAKAFDRVWHNGLIKKLTKHQFPSDIINFMQNYLQGRTFSVKQGNFITEPKPIQTGVPQGSILGPYLFNIYINDIPLHSKCKLKLFADDTAILFNSKSVNLLVTQLQNYLNDIIKWCDEWKLDINPTKTKAIVFPPRDNKKFKPQTNLTVNSSTISWADHAKYLGVTLDSKLKFNLHVQNTIRKAKIAKISLSSLLNFKSNLTTKHKFTLYKTCILPIITYALPVWGKYITPTDKKRIDAFMRICLRTTIGAPFNLSNKILKEDLNQPNIEEIYQDSATRLFSQFQKSPNPTIQEIVQNQDKCGIEYKLEETVQSKKRIRGSQSDDSRSPTRSERNLKTPRMDIDEQSPATGVSQQMNAAHPPQDDEENSDNDGPWTTVTNVKKPRIPPVIAENVADWKLLCQELEDLCMEPFQVTISGKKHIIKSKNIGDFKKIREYVQKNNAGYSYRLQEEKPLKVVLKGVSTAFKEEDVVIELISMGFTEVIVKRLYRQSTKIPMNIVLVELPKNEQNKRIYGITEILYQKIVVESFRTTKRVTQCFNCQGFGHGQLNCFLKPKCVKCAEEHHSKDCPRKSKQLPPKCANCGEAHTANYRGCPNFPKPQQQQLKPPRQNSPNTIPQASSTKTEEAIVEKQKASYAETAKKKTTHSDTRELCEKCGIEYKVEETLSTKKRTRESPSDSTSRSHKTPRMEVVSQHNENEVSMNEVTEVPQETSAATSPQVNEEDIDEDGPWTKVTHAKKPRIPPVIAENVTDWKLLCQELKDLCTDKFQLLVELPKNEQNKKIYGITELLYQKIAVESFRTTNRVTQCFNCQGFGHGQLNCFLKPKCVKCAEEHHSKDCPRKSRQLPPKCANCEEAHTANYRGCPKFPRVHQQQPRYPGQYKPNNPLPISKRSETLPKIVEQQNQSNAEVVTRKTSRSETKDLCEKLMQFKLNISEMKPLYPIYLTIIILCLLDKNSELNLHTFKPDTYGGKKICLSRVNISLSKYFRNFLLICVVLMLLILAGIEQNPGPKMSKQTTLETSLDRDKEIKDLINALTKRLDNWGERLESRLSAIDDRVENINQRLQQLEESSAVTKAALSQNSKKIKDLEDQLEYLDAKSRERNLIFYGIEQDINEDCRERIRRVIEENMRTTEEINITRCHRVSRKPGAPILVEVPEQNDRTTLFKAAFNLRGTKISLSKDYSVKMREQRGVLNVKRRELVEKGTLAKLRDNKLIINGIAYKVCDGQIVDANGHSLHIDYHMSEGNEVLIAGDINIRIGNAGGFHNPLKLNSPLNKYRKSKDLISSKLSEKLISFTDSNSITIANGRTKGDTHGSFTFISERGSSVLDYFMYTHGLTQIISDMWIEELSYSDHLPIVLQINTGYEAIKSSYKNEILTRKFIWTKENVEMLKHNLSDIEVGNETDINTETANFTKQIYTAMESANIIKFAKRRHQLSKPWYDKDCYIMKKTTKVSLQRCRNSNNIHDRQKYIEARREYFKLLQRKRDEFNKDKNERIKNAKDPKSFWNAIASFRKKPIIQ</sequence>
<evidence type="ECO:0000256" key="2">
    <source>
        <dbReference type="SAM" id="Coils"/>
    </source>
</evidence>
<dbReference type="Proteomes" id="UP001235939">
    <property type="component" value="Chromosome 05"/>
</dbReference>
<feature type="coiled-coil region" evidence="2">
    <location>
        <begin position="3219"/>
        <end position="3310"/>
    </location>
</feature>
<feature type="compositionally biased region" description="Basic and acidic residues" evidence="3">
    <location>
        <begin position="1333"/>
        <end position="1354"/>
    </location>
</feature>
<evidence type="ECO:0000313" key="6">
    <source>
        <dbReference type="EMBL" id="UYV68074.1"/>
    </source>
</evidence>
<dbReference type="Pfam" id="PF07530">
    <property type="entry name" value="PRE_C2HC"/>
    <property type="match status" value="3"/>
</dbReference>
<dbReference type="PANTHER" id="PTHR36688:SF2">
    <property type="entry name" value="ENDONUCLEASE_EXONUCLEASE_PHOSPHATASE DOMAIN-CONTAINING PROTEIN"/>
    <property type="match status" value="1"/>
</dbReference>
<name>A0ABY6KH52_9ARAC</name>
<dbReference type="Pfam" id="PF00078">
    <property type="entry name" value="RVT_1"/>
    <property type="match status" value="2"/>
</dbReference>
<feature type="compositionally biased region" description="Basic and acidic residues" evidence="3">
    <location>
        <begin position="470"/>
        <end position="497"/>
    </location>
</feature>
<dbReference type="SUPFAM" id="SSF57756">
    <property type="entry name" value="Retrovirus zinc finger-like domains"/>
    <property type="match status" value="1"/>
</dbReference>
<feature type="region of interest" description="Disordered" evidence="3">
    <location>
        <begin position="2842"/>
        <end position="2910"/>
    </location>
</feature>